<dbReference type="Gene3D" id="3.30.420.10">
    <property type="entry name" value="Ribonuclease H-like superfamily/Ribonuclease H"/>
    <property type="match status" value="1"/>
</dbReference>
<evidence type="ECO:0000313" key="6">
    <source>
        <dbReference type="Proteomes" id="UP000014680"/>
    </source>
</evidence>
<dbReference type="GO" id="GO:0060964">
    <property type="term" value="P:regulation of miRNA-mediated gene silencing"/>
    <property type="evidence" value="ECO:0007669"/>
    <property type="project" value="InterPro"/>
</dbReference>
<dbReference type="RefSeq" id="XP_004254647.1">
    <property type="nucleotide sequence ID" value="XM_004254599.1"/>
</dbReference>
<evidence type="ECO:0000256" key="2">
    <source>
        <dbReference type="ARBA" id="ARBA00023158"/>
    </source>
</evidence>
<sequence>MKRAQAPTKRLSKRIPQNETKEQSSKLPEDVMNREKKQIQREKTKKQEETTKRYVKDLLLHNPRVVFVFYDFEFTQFQDIGTYPVEAGFVFKRIGEDLVGTYHCMLHPPIQKWTFTYNQLIHGITKSTPNLRKDYSKVIKELLASVTKYCGAVDANVVFVSKEEIVSSDCQCLTTMFEWAKVTMPQFTFINHFCLGEVICDVMQHQMYFTRKSLNLIFKQLEYGTRCDWHSRNPKFHCALNDAINTGILFDVFISQFLNIQTKEQKSISYEKSPLDVPDFVTKFNPQTCGICFYSKHESNALIFCCKIHDVFKSSNLKTVATKKIQNAVQEMSQNDVLIVCISRREPLQVKDKNLFEVNFSEFDQSFSQQFKRKLNPKEIQSEKFKSVEDERRKTFVKTILPYLLHEK</sequence>
<gene>
    <name evidence="5" type="ORF">EIN_274530</name>
</gene>
<dbReference type="KEGG" id="eiv:EIN_274530"/>
<dbReference type="GeneID" id="14886804"/>
<name>A0A0A1U7B9_ENTIV</name>
<dbReference type="InterPro" id="IPR024970">
    <property type="entry name" value="Maelstrom"/>
</dbReference>
<dbReference type="Proteomes" id="UP000014680">
    <property type="component" value="Unassembled WGS sequence"/>
</dbReference>
<dbReference type="AlphaFoldDB" id="A0A0A1U7B9"/>
<evidence type="ECO:0000313" key="5">
    <source>
        <dbReference type="EMBL" id="ELP87876.1"/>
    </source>
</evidence>
<organism evidence="5 6">
    <name type="scientific">Entamoeba invadens IP1</name>
    <dbReference type="NCBI Taxonomy" id="370355"/>
    <lineage>
        <taxon>Eukaryota</taxon>
        <taxon>Amoebozoa</taxon>
        <taxon>Evosea</taxon>
        <taxon>Archamoebae</taxon>
        <taxon>Mastigamoebida</taxon>
        <taxon>Entamoebidae</taxon>
        <taxon>Entamoeba</taxon>
    </lineage>
</organism>
<dbReference type="SUPFAM" id="SSF53098">
    <property type="entry name" value="Ribonuclease H-like"/>
    <property type="match status" value="1"/>
</dbReference>
<dbReference type="VEuPathDB" id="AmoebaDB:EIN_274530"/>
<evidence type="ECO:0000256" key="1">
    <source>
        <dbReference type="ARBA" id="ARBA00007057"/>
    </source>
</evidence>
<keyword evidence="6" id="KW-1185">Reference proteome</keyword>
<reference evidence="5 6" key="1">
    <citation type="submission" date="2012-10" db="EMBL/GenBank/DDBJ databases">
        <authorList>
            <person name="Zafar N."/>
            <person name="Inman J."/>
            <person name="Hall N."/>
            <person name="Lorenzi H."/>
            <person name="Caler E."/>
        </authorList>
    </citation>
    <scope>NUCLEOTIDE SEQUENCE [LARGE SCALE GENOMIC DNA]</scope>
    <source>
        <strain evidence="5 6">IP1</strain>
    </source>
</reference>
<feature type="region of interest" description="Disordered" evidence="3">
    <location>
        <begin position="1"/>
        <end position="48"/>
    </location>
</feature>
<proteinExistence type="inferred from homology"/>
<dbReference type="InterPro" id="IPR036397">
    <property type="entry name" value="RNaseH_sf"/>
</dbReference>
<dbReference type="GO" id="GO:0031047">
    <property type="term" value="P:regulatory ncRNA-mediated gene silencing"/>
    <property type="evidence" value="ECO:0007669"/>
    <property type="project" value="UniProtKB-KW"/>
</dbReference>
<dbReference type="InterPro" id="IPR012337">
    <property type="entry name" value="RNaseH-like_sf"/>
</dbReference>
<dbReference type="GO" id="GO:0003676">
    <property type="term" value="F:nucleic acid binding"/>
    <property type="evidence" value="ECO:0007669"/>
    <property type="project" value="InterPro"/>
</dbReference>
<dbReference type="Pfam" id="PF13017">
    <property type="entry name" value="Maelstrom"/>
    <property type="match status" value="1"/>
</dbReference>
<evidence type="ECO:0000259" key="4">
    <source>
        <dbReference type="Pfam" id="PF13017"/>
    </source>
</evidence>
<comment type="similarity">
    <text evidence="1">Belongs to the maelstrom family.</text>
</comment>
<feature type="compositionally biased region" description="Basic and acidic residues" evidence="3">
    <location>
        <begin position="19"/>
        <end position="48"/>
    </location>
</feature>
<feature type="domain" description="Maelstrom" evidence="4">
    <location>
        <begin position="83"/>
        <end position="263"/>
    </location>
</feature>
<dbReference type="EMBL" id="KB206783">
    <property type="protein sequence ID" value="ELP87876.1"/>
    <property type="molecule type" value="Genomic_DNA"/>
</dbReference>
<evidence type="ECO:0000256" key="3">
    <source>
        <dbReference type="SAM" id="MobiDB-lite"/>
    </source>
</evidence>
<accession>A0A0A1U7B9</accession>
<protein>
    <recommendedName>
        <fullName evidence="4">Maelstrom domain-containing protein</fullName>
    </recommendedName>
</protein>
<keyword evidence="2" id="KW-0943">RNA-mediated gene silencing</keyword>